<comment type="caution">
    <text evidence="2">The sequence shown here is derived from an EMBL/GenBank/DDBJ whole genome shotgun (WGS) entry which is preliminary data.</text>
</comment>
<feature type="region of interest" description="Disordered" evidence="1">
    <location>
        <begin position="53"/>
        <end position="109"/>
    </location>
</feature>
<dbReference type="GO" id="GO:0003950">
    <property type="term" value="F:NAD+ poly-ADP-ribosyltransferase activity"/>
    <property type="evidence" value="ECO:0007669"/>
    <property type="project" value="UniProtKB-EC"/>
</dbReference>
<feature type="compositionally biased region" description="Polar residues" evidence="1">
    <location>
        <begin position="98"/>
        <end position="109"/>
    </location>
</feature>
<evidence type="ECO:0000256" key="1">
    <source>
        <dbReference type="SAM" id="MobiDB-lite"/>
    </source>
</evidence>
<dbReference type="AlphaFoldDB" id="A0A9W9Z6K8"/>
<name>A0A9W9Z6K8_9CNID</name>
<keyword evidence="3" id="KW-1185">Reference proteome</keyword>
<sequence length="109" mass="12365">MPKDACAKVMFDAVEEFVRQGDPKDGKTITDVRFVNIDDSSVQAFRKEFISRYDNNQEHSKSNRRTGGRSVKIPPTGAEDGSSMTPYLRSDRGKNKNVLWQHSCNNEPK</sequence>
<dbReference type="EMBL" id="MU826827">
    <property type="protein sequence ID" value="KAJ7374753.1"/>
    <property type="molecule type" value="Genomic_DNA"/>
</dbReference>
<evidence type="ECO:0000313" key="2">
    <source>
        <dbReference type="EMBL" id="KAJ7374753.1"/>
    </source>
</evidence>
<dbReference type="InterPro" id="IPR043472">
    <property type="entry name" value="Macro_dom-like"/>
</dbReference>
<reference evidence="2" key="1">
    <citation type="submission" date="2023-01" db="EMBL/GenBank/DDBJ databases">
        <title>Genome assembly of the deep-sea coral Lophelia pertusa.</title>
        <authorList>
            <person name="Herrera S."/>
            <person name="Cordes E."/>
        </authorList>
    </citation>
    <scope>NUCLEOTIDE SEQUENCE</scope>
    <source>
        <strain evidence="2">USNM1676648</strain>
        <tissue evidence="2">Polyp</tissue>
    </source>
</reference>
<keyword evidence="2" id="KW-0808">Transferase</keyword>
<organism evidence="2 3">
    <name type="scientific">Desmophyllum pertusum</name>
    <dbReference type="NCBI Taxonomy" id="174260"/>
    <lineage>
        <taxon>Eukaryota</taxon>
        <taxon>Metazoa</taxon>
        <taxon>Cnidaria</taxon>
        <taxon>Anthozoa</taxon>
        <taxon>Hexacorallia</taxon>
        <taxon>Scleractinia</taxon>
        <taxon>Caryophylliina</taxon>
        <taxon>Caryophylliidae</taxon>
        <taxon>Desmophyllum</taxon>
    </lineage>
</organism>
<dbReference type="Proteomes" id="UP001163046">
    <property type="component" value="Unassembled WGS sequence"/>
</dbReference>
<accession>A0A9W9Z6K8</accession>
<dbReference type="Gene3D" id="3.40.220.10">
    <property type="entry name" value="Leucine Aminopeptidase, subunit E, domain 1"/>
    <property type="match status" value="1"/>
</dbReference>
<dbReference type="EC" id="2.4.2.30" evidence="2"/>
<proteinExistence type="predicted"/>
<keyword evidence="2" id="KW-0328">Glycosyltransferase</keyword>
<evidence type="ECO:0000313" key="3">
    <source>
        <dbReference type="Proteomes" id="UP001163046"/>
    </source>
</evidence>
<protein>
    <submittedName>
        <fullName evidence="2">ADP-D-ribose binding</fullName>
        <ecNumber evidence="2">2.4.2.30</ecNumber>
    </submittedName>
</protein>
<dbReference type="SUPFAM" id="SSF52949">
    <property type="entry name" value="Macro domain-like"/>
    <property type="match status" value="1"/>
</dbReference>
<gene>
    <name evidence="2" type="primary">PARP9_2</name>
    <name evidence="2" type="ORF">OS493_005100</name>
</gene>